<reference evidence="1" key="1">
    <citation type="submission" date="2017-02" db="EMBL/GenBank/DDBJ databases">
        <title>Delving into the versatile metabolic prowess of the omnipresent phylum Bacteroidetes.</title>
        <authorList>
            <person name="Nobu M.K."/>
            <person name="Mei R."/>
            <person name="Narihiro T."/>
            <person name="Kuroda K."/>
            <person name="Liu W.-T."/>
        </authorList>
    </citation>
    <scope>NUCLEOTIDE SEQUENCE</scope>
    <source>
        <strain evidence="1">ADurb.Bin160</strain>
    </source>
</reference>
<dbReference type="AlphaFoldDB" id="A0A1V5ZMW8"/>
<accession>A0A1V5ZMW8</accession>
<sequence length="157" mass="18803">MEKKGKKLNTKKLKTLQELQRIINNHILPQTQEEYKDWFKNKDNILDLFDKHPKCVYPLHMGQLVPFFPVCNKRGFHDINIIRFSLEMAKKMAEEENPEHDQEELQIVITKLQRLEKKFSLDTVPKTDDAAYRKRKITLILNKIKQYLIDNRIKEGK</sequence>
<gene>
    <name evidence="1" type="ORF">BWY04_00757</name>
</gene>
<protein>
    <submittedName>
        <fullName evidence="1">Uncharacterized protein</fullName>
    </submittedName>
</protein>
<organism evidence="1">
    <name type="scientific">candidate division CPR1 bacterium ADurb.Bin160</name>
    <dbReference type="NCBI Taxonomy" id="1852826"/>
    <lineage>
        <taxon>Bacteria</taxon>
        <taxon>candidate division CPR1</taxon>
    </lineage>
</organism>
<proteinExistence type="predicted"/>
<comment type="caution">
    <text evidence="1">The sequence shown here is derived from an EMBL/GenBank/DDBJ whole genome shotgun (WGS) entry which is preliminary data.</text>
</comment>
<dbReference type="EMBL" id="MWDB01000014">
    <property type="protein sequence ID" value="OQB41577.1"/>
    <property type="molecule type" value="Genomic_DNA"/>
</dbReference>
<evidence type="ECO:0000313" key="1">
    <source>
        <dbReference type="EMBL" id="OQB41577.1"/>
    </source>
</evidence>
<name>A0A1V5ZMW8_9BACT</name>
<dbReference type="Proteomes" id="UP000485621">
    <property type="component" value="Unassembled WGS sequence"/>
</dbReference>